<dbReference type="Gene3D" id="3.40.50.150">
    <property type="entry name" value="Vaccinia Virus protein VP39"/>
    <property type="match status" value="1"/>
</dbReference>
<keyword evidence="2" id="KW-1185">Reference proteome</keyword>
<dbReference type="SUPFAM" id="SSF53335">
    <property type="entry name" value="S-adenosyl-L-methionine-dependent methyltransferases"/>
    <property type="match status" value="1"/>
</dbReference>
<dbReference type="Pfam" id="PF13489">
    <property type="entry name" value="Methyltransf_23"/>
    <property type="match status" value="1"/>
</dbReference>
<dbReference type="OrthoDB" id="3647at2759"/>
<sequence>MSKRAVSENQSHFNVETAHTYDEHPLHIEMARRIAKALVDAYPWDEEGTTVLDYACGTGLNSRQILPYVMSITGVDISQAMVDKYNDRADKQGISPAEMKAICIDLEGKPGELGDSEFDVAVCCMSYHHFVNPAQITKTLAYFLKPGGYLFVADIESTPDRDEIIPESSNHVVVHKYGFSREEIQSFFDNANLGSFQFSCATRAQKNGRDINVFLAQGIKVTA</sequence>
<name>A0A9P7ULA9_9AGAR</name>
<dbReference type="Proteomes" id="UP001049176">
    <property type="component" value="Chromosome 10"/>
</dbReference>
<reference evidence="1" key="1">
    <citation type="journal article" date="2021" name="Genome Biol. Evol.">
        <title>The assembled and annotated genome of the fairy-ring fungus Marasmius oreades.</title>
        <authorList>
            <person name="Hiltunen M."/>
            <person name="Ament-Velasquez S.L."/>
            <person name="Johannesson H."/>
        </authorList>
    </citation>
    <scope>NUCLEOTIDE SEQUENCE</scope>
    <source>
        <strain evidence="1">03SP1</strain>
    </source>
</reference>
<dbReference type="GeneID" id="66071448"/>
<gene>
    <name evidence="1" type="ORF">E1B28_002372</name>
</gene>
<evidence type="ECO:0000313" key="2">
    <source>
        <dbReference type="Proteomes" id="UP001049176"/>
    </source>
</evidence>
<dbReference type="CDD" id="cd02440">
    <property type="entry name" value="AdoMet_MTases"/>
    <property type="match status" value="1"/>
</dbReference>
<proteinExistence type="predicted"/>
<dbReference type="AlphaFoldDB" id="A0A9P7ULA9"/>
<evidence type="ECO:0008006" key="3">
    <source>
        <dbReference type="Google" id="ProtNLM"/>
    </source>
</evidence>
<organism evidence="1 2">
    <name type="scientific">Marasmius oreades</name>
    <name type="common">fairy-ring Marasmius</name>
    <dbReference type="NCBI Taxonomy" id="181124"/>
    <lineage>
        <taxon>Eukaryota</taxon>
        <taxon>Fungi</taxon>
        <taxon>Dikarya</taxon>
        <taxon>Basidiomycota</taxon>
        <taxon>Agaricomycotina</taxon>
        <taxon>Agaricomycetes</taxon>
        <taxon>Agaricomycetidae</taxon>
        <taxon>Agaricales</taxon>
        <taxon>Marasmiineae</taxon>
        <taxon>Marasmiaceae</taxon>
        <taxon>Marasmius</taxon>
    </lineage>
</organism>
<dbReference type="PANTHER" id="PTHR43861">
    <property type="entry name" value="TRANS-ACONITATE 2-METHYLTRANSFERASE-RELATED"/>
    <property type="match status" value="1"/>
</dbReference>
<comment type="caution">
    <text evidence="1">The sequence shown here is derived from an EMBL/GenBank/DDBJ whole genome shotgun (WGS) entry which is preliminary data.</text>
</comment>
<evidence type="ECO:0000313" key="1">
    <source>
        <dbReference type="EMBL" id="KAG7086418.1"/>
    </source>
</evidence>
<dbReference type="EMBL" id="CM032190">
    <property type="protein sequence ID" value="KAG7086418.1"/>
    <property type="molecule type" value="Genomic_DNA"/>
</dbReference>
<accession>A0A9P7ULA9</accession>
<dbReference type="InterPro" id="IPR029063">
    <property type="entry name" value="SAM-dependent_MTases_sf"/>
</dbReference>
<dbReference type="RefSeq" id="XP_043002889.1">
    <property type="nucleotide sequence ID" value="XM_043159289.1"/>
</dbReference>
<protein>
    <recommendedName>
        <fullName evidence="3">S-adenosyl-L-methionine-dependent methyltransferase</fullName>
    </recommendedName>
</protein>